<evidence type="ECO:0000313" key="6">
    <source>
        <dbReference type="Proteomes" id="UP000327157"/>
    </source>
</evidence>
<dbReference type="PANTHER" id="PTHR45752:SF195">
    <property type="entry name" value="LEUCINE-RICH REPEAT (LRR) FAMILY PROTEIN-RELATED"/>
    <property type="match status" value="1"/>
</dbReference>
<keyword evidence="1" id="KW-0433">Leucine-rich repeat</keyword>
<reference evidence="5 6" key="1">
    <citation type="submission" date="2019-09" db="EMBL/GenBank/DDBJ databases">
        <authorList>
            <person name="Ou C."/>
        </authorList>
    </citation>
    <scope>NUCLEOTIDE SEQUENCE [LARGE SCALE GENOMIC DNA]</scope>
    <source>
        <strain evidence="5">S2</strain>
        <tissue evidence="5">Leaf</tissue>
    </source>
</reference>
<dbReference type="Pfam" id="PF00560">
    <property type="entry name" value="LRR_1"/>
    <property type="match status" value="1"/>
</dbReference>
<dbReference type="AlphaFoldDB" id="A0A5N5FKJ5"/>
<dbReference type="FunFam" id="3.80.10.10:FF:000610">
    <property type="entry name" value="Plant intracellular Ras-group-related LRR protein 9"/>
    <property type="match status" value="1"/>
</dbReference>
<comment type="similarity">
    <text evidence="4">Belongs to the SHOC2 family.</text>
</comment>
<accession>A0A5N5FKJ5</accession>
<evidence type="ECO:0000256" key="2">
    <source>
        <dbReference type="ARBA" id="ARBA00022737"/>
    </source>
</evidence>
<dbReference type="EMBL" id="SMOL01000695">
    <property type="protein sequence ID" value="KAB2603437.1"/>
    <property type="molecule type" value="Genomic_DNA"/>
</dbReference>
<dbReference type="InterPro" id="IPR001611">
    <property type="entry name" value="Leu-rich_rpt"/>
</dbReference>
<proteinExistence type="inferred from homology"/>
<name>A0A5N5FKJ5_9ROSA</name>
<evidence type="ECO:0000256" key="4">
    <source>
        <dbReference type="ARBA" id="ARBA00023786"/>
    </source>
</evidence>
<dbReference type="Proteomes" id="UP000327157">
    <property type="component" value="Chromosome 10"/>
</dbReference>
<dbReference type="Pfam" id="PF13855">
    <property type="entry name" value="LRR_8"/>
    <property type="match status" value="3"/>
</dbReference>
<dbReference type="SUPFAM" id="SSF52058">
    <property type="entry name" value="L domain-like"/>
    <property type="match status" value="1"/>
</dbReference>
<evidence type="ECO:0000256" key="3">
    <source>
        <dbReference type="ARBA" id="ARBA00023054"/>
    </source>
</evidence>
<reference evidence="5 6" key="3">
    <citation type="submission" date="2019-11" db="EMBL/GenBank/DDBJ databases">
        <title>A de novo genome assembly of a pear dwarfing rootstock.</title>
        <authorList>
            <person name="Wang F."/>
            <person name="Wang J."/>
            <person name="Li S."/>
            <person name="Zhang Y."/>
            <person name="Fang M."/>
            <person name="Ma L."/>
            <person name="Zhao Y."/>
            <person name="Jiang S."/>
        </authorList>
    </citation>
    <scope>NUCLEOTIDE SEQUENCE [LARGE SCALE GENOMIC DNA]</scope>
    <source>
        <strain evidence="5">S2</strain>
        <tissue evidence="5">Leaf</tissue>
    </source>
</reference>
<dbReference type="PROSITE" id="PS51450">
    <property type="entry name" value="LRR"/>
    <property type="match status" value="2"/>
</dbReference>
<dbReference type="OrthoDB" id="1668230at2759"/>
<keyword evidence="2" id="KW-0677">Repeat</keyword>
<evidence type="ECO:0000256" key="1">
    <source>
        <dbReference type="ARBA" id="ARBA00022614"/>
    </source>
</evidence>
<keyword evidence="3" id="KW-0175">Coiled coil</keyword>
<dbReference type="InterPro" id="IPR003591">
    <property type="entry name" value="Leu-rich_rpt_typical-subtyp"/>
</dbReference>
<dbReference type="SMART" id="SM00369">
    <property type="entry name" value="LRR_TYP"/>
    <property type="match status" value="9"/>
</dbReference>
<gene>
    <name evidence="5" type="ORF">D8674_004442</name>
</gene>
<evidence type="ECO:0000313" key="5">
    <source>
        <dbReference type="EMBL" id="KAB2603437.1"/>
    </source>
</evidence>
<dbReference type="InterPro" id="IPR050715">
    <property type="entry name" value="LRR-SigEffector_domain"/>
</dbReference>
<dbReference type="Gene3D" id="3.80.10.10">
    <property type="entry name" value="Ribonuclease Inhibitor"/>
    <property type="match status" value="1"/>
</dbReference>
<sequence length="520" mass="57865">MDPNPSKFPMLSYVMSRLPSLGPGPSKPAPATPPDLCEIRIDAQPSDQPPILNQMPHLSDPKVLAAMQRAVSDVSQTRSVLKILGDRPDHELVDTAKARLAEIDSVLAKKLEELVLSPRPPDFDRLQWRVHLADKEAQFREQADKDKQGYKAIVQLDELHSAYDKLLKDAEQRLVKIYESAMAGVVEIQEEEPGGDEGLTNGQVPEEVAGILQEASGTTLDRVNLSGRQLQFLPEAFGSIRGLLLLDLSRNELKVLPESIGGLEKLEELNVSSNFLESLPESIGRLQNLKVLNATGNKLSALPDSICQCRSLVELDVSFNGLTYLPTNIGYELANLQKLSIQLNKIRSLPTSVCELRSLRCLDAHFNELRGLPLDFGRLTNLEILSLASNFTDLTELPETFGDLTNLKELDISNNQIHALPDTFGRLENLTKLNVDGNPLVIPPPDIVQQGVEAIKIFMGKRWLEILVEEERKSMLQVQEREEAGWLTRSTSWLKDYVSGVSEYLGSPRTPRDPDLDQQL</sequence>
<dbReference type="PRINTS" id="PR00019">
    <property type="entry name" value="LEURICHRPT"/>
</dbReference>
<dbReference type="InterPro" id="IPR032675">
    <property type="entry name" value="LRR_dom_sf"/>
</dbReference>
<protein>
    <submittedName>
        <fullName evidence="5">Plant intracellular Ras-group-related LRR protein 1-like</fullName>
    </submittedName>
</protein>
<dbReference type="PANTHER" id="PTHR45752">
    <property type="entry name" value="LEUCINE-RICH REPEAT-CONTAINING"/>
    <property type="match status" value="1"/>
</dbReference>
<organism evidence="5 6">
    <name type="scientific">Pyrus ussuriensis x Pyrus communis</name>
    <dbReference type="NCBI Taxonomy" id="2448454"/>
    <lineage>
        <taxon>Eukaryota</taxon>
        <taxon>Viridiplantae</taxon>
        <taxon>Streptophyta</taxon>
        <taxon>Embryophyta</taxon>
        <taxon>Tracheophyta</taxon>
        <taxon>Spermatophyta</taxon>
        <taxon>Magnoliopsida</taxon>
        <taxon>eudicotyledons</taxon>
        <taxon>Gunneridae</taxon>
        <taxon>Pentapetalae</taxon>
        <taxon>rosids</taxon>
        <taxon>fabids</taxon>
        <taxon>Rosales</taxon>
        <taxon>Rosaceae</taxon>
        <taxon>Amygdaloideae</taxon>
        <taxon>Maleae</taxon>
        <taxon>Pyrus</taxon>
    </lineage>
</organism>
<keyword evidence="6" id="KW-1185">Reference proteome</keyword>
<comment type="caution">
    <text evidence="5">The sequence shown here is derived from an EMBL/GenBank/DDBJ whole genome shotgun (WGS) entry which is preliminary data.</text>
</comment>
<dbReference type="FunFam" id="3.80.10.10:FF:000746">
    <property type="entry name" value="Plant intracellular Ras-group-related LRR protein 2"/>
    <property type="match status" value="1"/>
</dbReference>
<dbReference type="GO" id="GO:0055046">
    <property type="term" value="P:microgametogenesis"/>
    <property type="evidence" value="ECO:0007669"/>
    <property type="project" value="UniProtKB-ARBA"/>
</dbReference>
<dbReference type="SMART" id="SM00365">
    <property type="entry name" value="LRR_SD22"/>
    <property type="match status" value="4"/>
</dbReference>
<dbReference type="SMART" id="SM00364">
    <property type="entry name" value="LRR_BAC"/>
    <property type="match status" value="7"/>
</dbReference>
<reference evidence="6" key="2">
    <citation type="submission" date="2019-10" db="EMBL/GenBank/DDBJ databases">
        <title>A de novo genome assembly of a pear dwarfing rootstock.</title>
        <authorList>
            <person name="Wang F."/>
            <person name="Wang J."/>
            <person name="Li S."/>
            <person name="Zhang Y."/>
            <person name="Fang M."/>
            <person name="Ma L."/>
            <person name="Zhao Y."/>
            <person name="Jiang S."/>
        </authorList>
    </citation>
    <scope>NUCLEOTIDE SEQUENCE [LARGE SCALE GENOMIC DNA]</scope>
</reference>